<evidence type="ECO:0000313" key="7">
    <source>
        <dbReference type="EMBL" id="KAG7306924.1"/>
    </source>
</evidence>
<evidence type="ECO:0000313" key="8">
    <source>
        <dbReference type="Proteomes" id="UP000823941"/>
    </source>
</evidence>
<feature type="transmembrane region" description="Helical" evidence="6">
    <location>
        <begin position="12"/>
        <end position="38"/>
    </location>
</feature>
<evidence type="ECO:0000256" key="3">
    <source>
        <dbReference type="ARBA" id="ARBA00022692"/>
    </source>
</evidence>
<feature type="transmembrane region" description="Helical" evidence="6">
    <location>
        <begin position="203"/>
        <end position="228"/>
    </location>
</feature>
<keyword evidence="5 6" id="KW-0472">Membrane</keyword>
<gene>
    <name evidence="7" type="ORF">JYU34_007032</name>
</gene>
<dbReference type="Proteomes" id="UP000823941">
    <property type="component" value="Chromosome 10"/>
</dbReference>
<dbReference type="CDD" id="cd03127">
    <property type="entry name" value="tetraspanin_LEL"/>
    <property type="match status" value="1"/>
</dbReference>
<accession>A0ABQ7QPE2</accession>
<dbReference type="InterPro" id="IPR018499">
    <property type="entry name" value="Tetraspanin/Peripherin"/>
</dbReference>
<evidence type="ECO:0000256" key="4">
    <source>
        <dbReference type="ARBA" id="ARBA00022989"/>
    </source>
</evidence>
<dbReference type="PANTHER" id="PTHR19282">
    <property type="entry name" value="TETRASPANIN"/>
    <property type="match status" value="1"/>
</dbReference>
<dbReference type="PIRSF" id="PIRSF002419">
    <property type="entry name" value="Tetraspanin"/>
    <property type="match status" value="1"/>
</dbReference>
<dbReference type="InterPro" id="IPR000301">
    <property type="entry name" value="Tetraspanin_animals"/>
</dbReference>
<evidence type="ECO:0000256" key="1">
    <source>
        <dbReference type="ARBA" id="ARBA00004141"/>
    </source>
</evidence>
<feature type="transmembrane region" description="Helical" evidence="6">
    <location>
        <begin position="82"/>
        <end position="104"/>
    </location>
</feature>
<comment type="similarity">
    <text evidence="2 6">Belongs to the tetraspanin (TM4SF) family.</text>
</comment>
<evidence type="ECO:0000256" key="5">
    <source>
        <dbReference type="ARBA" id="ARBA00023136"/>
    </source>
</evidence>
<comment type="subcellular location">
    <subcellularLocation>
        <location evidence="1 6">Membrane</location>
        <topology evidence="1 6">Multi-pass membrane protein</topology>
    </subcellularLocation>
</comment>
<comment type="caution">
    <text evidence="7">The sequence shown here is derived from an EMBL/GenBank/DDBJ whole genome shotgun (WGS) entry which is preliminary data.</text>
</comment>
<reference evidence="7 8" key="1">
    <citation type="submission" date="2021-06" db="EMBL/GenBank/DDBJ databases">
        <title>A haploid diamondback moth (Plutella xylostella L.) genome assembly resolves 31 chromosomes and identifies a diamide resistance mutation.</title>
        <authorList>
            <person name="Ward C.M."/>
            <person name="Perry K.D."/>
            <person name="Baker G."/>
            <person name="Powis K."/>
            <person name="Heckel D.G."/>
            <person name="Baxter S.W."/>
        </authorList>
    </citation>
    <scope>NUCLEOTIDE SEQUENCE [LARGE SCALE GENOMIC DNA]</scope>
    <source>
        <strain evidence="7 8">LV</strain>
        <tissue evidence="7">Single pupa</tissue>
    </source>
</reference>
<dbReference type="Pfam" id="PF00335">
    <property type="entry name" value="Tetraspanin"/>
    <property type="match status" value="1"/>
</dbReference>
<name>A0ABQ7QPE2_PLUXY</name>
<dbReference type="SUPFAM" id="SSF48652">
    <property type="entry name" value="Tetraspanin"/>
    <property type="match status" value="1"/>
</dbReference>
<proteinExistence type="inferred from homology"/>
<dbReference type="PANTHER" id="PTHR19282:SF544">
    <property type="entry name" value="TETRASPANIN"/>
    <property type="match status" value="1"/>
</dbReference>
<sequence>MALSTNCWKYLVLTFNVLFAMSALVLFGASGFLLYRLFIFRHFIGVSVEYPAILLLMTAIITCSIAWIGWRTAKTMHQFHVVMAGILIAVVVIVEFSCFVWAMVVWENVEIDIKTTMSEYFTETARNKGPNSADAIRWDKLHVQMECCGMTGPGDFSASGHVPFSCCGQGPLDSLHQPYAGDCSALYQRGCAKPLHKYAKEQLLLVAMVALAASVLQSTGIFCTFFLAHSITKRRRASMRNSTLRESTFASPDDSLLAAPTAPSATLPKY</sequence>
<dbReference type="Gene3D" id="1.10.1450.10">
    <property type="entry name" value="Tetraspanin"/>
    <property type="match status" value="1"/>
</dbReference>
<dbReference type="EMBL" id="JAHIBW010000010">
    <property type="protein sequence ID" value="KAG7306924.1"/>
    <property type="molecule type" value="Genomic_DNA"/>
</dbReference>
<keyword evidence="3 6" id="KW-0812">Transmembrane</keyword>
<keyword evidence="4 6" id="KW-1133">Transmembrane helix</keyword>
<evidence type="ECO:0000256" key="2">
    <source>
        <dbReference type="ARBA" id="ARBA00006840"/>
    </source>
</evidence>
<feature type="transmembrane region" description="Helical" evidence="6">
    <location>
        <begin position="50"/>
        <end position="70"/>
    </location>
</feature>
<organism evidence="7 8">
    <name type="scientific">Plutella xylostella</name>
    <name type="common">Diamondback moth</name>
    <name type="synonym">Plutella maculipennis</name>
    <dbReference type="NCBI Taxonomy" id="51655"/>
    <lineage>
        <taxon>Eukaryota</taxon>
        <taxon>Metazoa</taxon>
        <taxon>Ecdysozoa</taxon>
        <taxon>Arthropoda</taxon>
        <taxon>Hexapoda</taxon>
        <taxon>Insecta</taxon>
        <taxon>Pterygota</taxon>
        <taxon>Neoptera</taxon>
        <taxon>Endopterygota</taxon>
        <taxon>Lepidoptera</taxon>
        <taxon>Glossata</taxon>
        <taxon>Ditrysia</taxon>
        <taxon>Yponomeutoidea</taxon>
        <taxon>Plutellidae</taxon>
        <taxon>Plutella</taxon>
    </lineage>
</organism>
<dbReference type="InterPro" id="IPR008952">
    <property type="entry name" value="Tetraspanin_EC2_sf"/>
</dbReference>
<protein>
    <recommendedName>
        <fullName evidence="6">Tetraspanin</fullName>
    </recommendedName>
</protein>
<keyword evidence="8" id="KW-1185">Reference proteome</keyword>
<evidence type="ECO:0000256" key="6">
    <source>
        <dbReference type="RuleBase" id="RU361218"/>
    </source>
</evidence>
<dbReference type="PRINTS" id="PR00259">
    <property type="entry name" value="TMFOUR"/>
</dbReference>